<keyword evidence="2" id="KW-1185">Reference proteome</keyword>
<protein>
    <submittedName>
        <fullName evidence="1">Uncharacterized protein</fullName>
    </submittedName>
</protein>
<reference evidence="1 2" key="1">
    <citation type="submission" date="2016-10" db="EMBL/GenBank/DDBJ databases">
        <authorList>
            <person name="de Groot N.N."/>
        </authorList>
    </citation>
    <scope>NUCLEOTIDE SEQUENCE [LARGE SCALE GENOMIC DNA]</scope>
    <source>
        <strain evidence="1 2">DSM 25232</strain>
    </source>
</reference>
<sequence>MKNKTKLSLDKIKIAKLNNLRYIVGGSLSFIEEGTAPIEPTDLITAGDTKMTSTKTGAGSINTTAIETNI</sequence>
<dbReference type="RefSeq" id="WP_091411904.1">
    <property type="nucleotide sequence ID" value="NZ_FOAB01000009.1"/>
</dbReference>
<dbReference type="STRING" id="1038014.SAMN04487910_4117"/>
<dbReference type="EMBL" id="FOAB01000009">
    <property type="protein sequence ID" value="SEM10684.1"/>
    <property type="molecule type" value="Genomic_DNA"/>
</dbReference>
<gene>
    <name evidence="1" type="ORF">SAMN04487910_4117</name>
</gene>
<proteinExistence type="predicted"/>
<evidence type="ECO:0000313" key="2">
    <source>
        <dbReference type="Proteomes" id="UP000198521"/>
    </source>
</evidence>
<evidence type="ECO:0000313" key="1">
    <source>
        <dbReference type="EMBL" id="SEM10684.1"/>
    </source>
</evidence>
<organism evidence="1 2">
    <name type="scientific">Aquimarina amphilecti</name>
    <dbReference type="NCBI Taxonomy" id="1038014"/>
    <lineage>
        <taxon>Bacteria</taxon>
        <taxon>Pseudomonadati</taxon>
        <taxon>Bacteroidota</taxon>
        <taxon>Flavobacteriia</taxon>
        <taxon>Flavobacteriales</taxon>
        <taxon>Flavobacteriaceae</taxon>
        <taxon>Aquimarina</taxon>
    </lineage>
</organism>
<dbReference type="OrthoDB" id="9972475at2"/>
<dbReference type="AlphaFoldDB" id="A0A1H7VNT0"/>
<dbReference type="Proteomes" id="UP000198521">
    <property type="component" value="Unassembled WGS sequence"/>
</dbReference>
<accession>A0A1H7VNT0</accession>
<name>A0A1H7VNT0_AQUAM</name>